<evidence type="ECO:0000259" key="2">
    <source>
        <dbReference type="Pfam" id="PF12222"/>
    </source>
</evidence>
<keyword evidence="1" id="KW-0732">Signal</keyword>
<dbReference type="PANTHER" id="PTHR31104">
    <property type="entry name" value="PEPTIDE-N4-(N-ACETYL-BETA-GLUCOSAMINYL)ASPARAGINE AMIDASE A PROTEIN"/>
    <property type="match status" value="1"/>
</dbReference>
<reference evidence="3" key="1">
    <citation type="submission" date="2018-02" db="EMBL/GenBank/DDBJ databases">
        <title>Rhizophora mucronata_Transcriptome.</title>
        <authorList>
            <person name="Meera S.P."/>
            <person name="Sreeshan A."/>
            <person name="Augustine A."/>
        </authorList>
    </citation>
    <scope>NUCLEOTIDE SEQUENCE</scope>
    <source>
        <tissue evidence="3">Leaf</tissue>
    </source>
</reference>
<protein>
    <recommendedName>
        <fullName evidence="2">Peptide N-acetyl-beta-D-glucosaminyl asparaginase amidase A N-terminal domain-containing protein</fullName>
    </recommendedName>
</protein>
<evidence type="ECO:0000313" key="3">
    <source>
        <dbReference type="EMBL" id="MBX61870.1"/>
    </source>
</evidence>
<dbReference type="EMBL" id="GGEC01081386">
    <property type="protein sequence ID" value="MBX61870.1"/>
    <property type="molecule type" value="Transcribed_RNA"/>
</dbReference>
<dbReference type="InterPro" id="IPR056948">
    <property type="entry name" value="PNGaseA_N"/>
</dbReference>
<sequence>MLTLLILLLLFTAMPLTPSPPPYHFLKSSSLLTPTTLLSRKPREYIEVARSLPSDRLTPSCTVHVIRHSFANTINQPPFSARYSPPSDCPFPWFHVTLEFRAKSKGDQYDRISALWLGGAEILRTSTAEPTENGIFWKVRKDITRYSSLLLQENLNFTIMLENVVNSVYTGVYHVDVTIFFYKHNSVRVPFVANNPIRIPSIWEQEAMAVVKNAYESPADLIIPISSDKGYEKGYWFKIGKETDIHFKKVTFPGNTHKAVLELYVSFHGNDEFWYSNPSNNYIRANNLTSLRGNGAYREVFVTIDGKYVGSEVPFPVVFTGGINPLFWEPVVAIGAFDLPRYDFDLTPFLGMVLDGKDHEIGVGVTDGISYWLLDANLHLWMDYRNSTVAKSFAYYNPSSFLTRSEKFKLLDGSFSIRARRRTKFEGWVLSSAGNLTTRVLQQYSFRNNIRFERNGTFKSVNQKIKSQREVKVFNDVGRVLSHVIVHRRHPLKVITTNLPGAKKDTYVLLTNISHALIERYENGATSSSVHNKQDSNGWMEVKDHSVLSGEAHTIQTLSCRDDSGCYIRTVAANNGSLIKDESTYVCPSVM</sequence>
<evidence type="ECO:0000256" key="1">
    <source>
        <dbReference type="SAM" id="SignalP"/>
    </source>
</evidence>
<accession>A0A2P2Q4H0</accession>
<proteinExistence type="predicted"/>
<dbReference type="AlphaFoldDB" id="A0A2P2Q4H0"/>
<feature type="signal peptide" evidence="1">
    <location>
        <begin position="1"/>
        <end position="18"/>
    </location>
</feature>
<dbReference type="Pfam" id="PF12222">
    <property type="entry name" value="PNGaseA"/>
    <property type="match status" value="1"/>
</dbReference>
<organism evidence="3">
    <name type="scientific">Rhizophora mucronata</name>
    <name type="common">Asiatic mangrove</name>
    <dbReference type="NCBI Taxonomy" id="61149"/>
    <lineage>
        <taxon>Eukaryota</taxon>
        <taxon>Viridiplantae</taxon>
        <taxon>Streptophyta</taxon>
        <taxon>Embryophyta</taxon>
        <taxon>Tracheophyta</taxon>
        <taxon>Spermatophyta</taxon>
        <taxon>Magnoliopsida</taxon>
        <taxon>eudicotyledons</taxon>
        <taxon>Gunneridae</taxon>
        <taxon>Pentapetalae</taxon>
        <taxon>rosids</taxon>
        <taxon>fabids</taxon>
        <taxon>Malpighiales</taxon>
        <taxon>Rhizophoraceae</taxon>
        <taxon>Rhizophora</taxon>
    </lineage>
</organism>
<name>A0A2P2Q4H0_RHIMU</name>
<feature type="domain" description="Peptide N-acetyl-beta-D-glucosaminyl asparaginase amidase A N-terminal" evidence="2">
    <location>
        <begin position="57"/>
        <end position="391"/>
    </location>
</feature>
<dbReference type="InterPro" id="IPR021102">
    <property type="entry name" value="PNGase_A"/>
</dbReference>
<feature type="chain" id="PRO_5015190140" description="Peptide N-acetyl-beta-D-glucosaminyl asparaginase amidase A N-terminal domain-containing protein" evidence="1">
    <location>
        <begin position="19"/>
        <end position="591"/>
    </location>
</feature>